<evidence type="ECO:0000256" key="3">
    <source>
        <dbReference type="SAM" id="SignalP"/>
    </source>
</evidence>
<evidence type="ECO:0000313" key="6">
    <source>
        <dbReference type="Proteomes" id="UP000193642"/>
    </source>
</evidence>
<dbReference type="Proteomes" id="UP000193642">
    <property type="component" value="Unassembled WGS sequence"/>
</dbReference>
<dbReference type="AlphaFoldDB" id="A0A1Y2CT67"/>
<dbReference type="InterPro" id="IPR036249">
    <property type="entry name" value="Thioredoxin-like_sf"/>
</dbReference>
<dbReference type="SUPFAM" id="SSF52833">
    <property type="entry name" value="Thioredoxin-like"/>
    <property type="match status" value="1"/>
</dbReference>
<comment type="similarity">
    <text evidence="1">Belongs to the protein disulfide isomerase family.</text>
</comment>
<name>A0A1Y2CT67_9FUNG</name>
<dbReference type="OrthoDB" id="72053at2759"/>
<dbReference type="GO" id="GO:0003756">
    <property type="term" value="F:protein disulfide isomerase activity"/>
    <property type="evidence" value="ECO:0007669"/>
    <property type="project" value="TreeGrafter"/>
</dbReference>
<dbReference type="EMBL" id="MCGO01000007">
    <property type="protein sequence ID" value="ORY50250.1"/>
    <property type="molecule type" value="Genomic_DNA"/>
</dbReference>
<dbReference type="STRING" id="329046.A0A1Y2CT67"/>
<dbReference type="Gene3D" id="3.40.30.10">
    <property type="entry name" value="Glutaredoxin"/>
    <property type="match status" value="1"/>
</dbReference>
<dbReference type="InterPro" id="IPR051063">
    <property type="entry name" value="PDI"/>
</dbReference>
<dbReference type="PANTHER" id="PTHR45672">
    <property type="entry name" value="PROTEIN DISULFIDE-ISOMERASE C17H9.14C-RELATED"/>
    <property type="match status" value="1"/>
</dbReference>
<reference evidence="5 6" key="1">
    <citation type="submission" date="2016-07" db="EMBL/GenBank/DDBJ databases">
        <title>Pervasive Adenine N6-methylation of Active Genes in Fungi.</title>
        <authorList>
            <consortium name="DOE Joint Genome Institute"/>
            <person name="Mondo S.J."/>
            <person name="Dannebaum R.O."/>
            <person name="Kuo R.C."/>
            <person name="Labutti K."/>
            <person name="Haridas S."/>
            <person name="Kuo A."/>
            <person name="Salamov A."/>
            <person name="Ahrendt S.R."/>
            <person name="Lipzen A."/>
            <person name="Sullivan W."/>
            <person name="Andreopoulos W.B."/>
            <person name="Clum A."/>
            <person name="Lindquist E."/>
            <person name="Daum C."/>
            <person name="Ramamoorthy G.K."/>
            <person name="Gryganskyi A."/>
            <person name="Culley D."/>
            <person name="Magnuson J.K."/>
            <person name="James T.Y."/>
            <person name="O'Malley M.A."/>
            <person name="Stajich J.E."/>
            <person name="Spatafora J.W."/>
            <person name="Visel A."/>
            <person name="Grigoriev I.V."/>
        </authorList>
    </citation>
    <scope>NUCLEOTIDE SEQUENCE [LARGE SCALE GENOMIC DNA]</scope>
    <source>
        <strain evidence="5 6">JEL800</strain>
    </source>
</reference>
<comment type="caution">
    <text evidence="5">The sequence shown here is derived from an EMBL/GenBank/DDBJ whole genome shotgun (WGS) entry which is preliminary data.</text>
</comment>
<sequence length="156" mass="18311">MRFTLPSLFLTFLLILATTVSAIQRLTPEEIEAKARQADESIWHLGKDHLEDRIKTGTWLVFYGTTWCKFCKRLTPRWLRVQNEFLNQNLHQSGFMITKVDCTGSNEGWCASKWKVDAFPTVNLYHNGQFIEEYLGDHEVQPILTYIKDKIKTYHK</sequence>
<evidence type="ECO:0000256" key="1">
    <source>
        <dbReference type="ARBA" id="ARBA00006347"/>
    </source>
</evidence>
<dbReference type="CDD" id="cd02961">
    <property type="entry name" value="PDI_a_family"/>
    <property type="match status" value="1"/>
</dbReference>
<dbReference type="InterPro" id="IPR013766">
    <property type="entry name" value="Thioredoxin_domain"/>
</dbReference>
<dbReference type="GO" id="GO:0006457">
    <property type="term" value="P:protein folding"/>
    <property type="evidence" value="ECO:0007669"/>
    <property type="project" value="TreeGrafter"/>
</dbReference>
<accession>A0A1Y2CT67</accession>
<dbReference type="Pfam" id="PF00085">
    <property type="entry name" value="Thioredoxin"/>
    <property type="match status" value="1"/>
</dbReference>
<proteinExistence type="inferred from homology"/>
<feature type="signal peptide" evidence="3">
    <location>
        <begin position="1"/>
        <end position="22"/>
    </location>
</feature>
<evidence type="ECO:0000313" key="5">
    <source>
        <dbReference type="EMBL" id="ORY50250.1"/>
    </source>
</evidence>
<evidence type="ECO:0000259" key="4">
    <source>
        <dbReference type="PROSITE" id="PS51352"/>
    </source>
</evidence>
<dbReference type="GO" id="GO:0005783">
    <property type="term" value="C:endoplasmic reticulum"/>
    <property type="evidence" value="ECO:0007669"/>
    <property type="project" value="TreeGrafter"/>
</dbReference>
<evidence type="ECO:0000256" key="2">
    <source>
        <dbReference type="ARBA" id="ARBA00022729"/>
    </source>
</evidence>
<dbReference type="PROSITE" id="PS51352">
    <property type="entry name" value="THIOREDOXIN_2"/>
    <property type="match status" value="1"/>
</dbReference>
<feature type="chain" id="PRO_5012372689" evidence="3">
    <location>
        <begin position="23"/>
        <end position="156"/>
    </location>
</feature>
<feature type="domain" description="Thioredoxin" evidence="4">
    <location>
        <begin position="29"/>
        <end position="152"/>
    </location>
</feature>
<organism evidence="5 6">
    <name type="scientific">Rhizoclosmatium globosum</name>
    <dbReference type="NCBI Taxonomy" id="329046"/>
    <lineage>
        <taxon>Eukaryota</taxon>
        <taxon>Fungi</taxon>
        <taxon>Fungi incertae sedis</taxon>
        <taxon>Chytridiomycota</taxon>
        <taxon>Chytridiomycota incertae sedis</taxon>
        <taxon>Chytridiomycetes</taxon>
        <taxon>Chytridiales</taxon>
        <taxon>Chytriomycetaceae</taxon>
        <taxon>Rhizoclosmatium</taxon>
    </lineage>
</organism>
<keyword evidence="2 3" id="KW-0732">Signal</keyword>
<gene>
    <name evidence="5" type="ORF">BCR33DRAFT_713079</name>
</gene>
<dbReference type="PANTHER" id="PTHR45672:SF3">
    <property type="entry name" value="THIOREDOXIN DOMAIN-CONTAINING PROTEIN 5"/>
    <property type="match status" value="1"/>
</dbReference>
<keyword evidence="6" id="KW-1185">Reference proteome</keyword>
<protein>
    <submittedName>
        <fullName evidence="5">Thioredoxin-like protein</fullName>
    </submittedName>
</protein>